<dbReference type="GO" id="GO:0016491">
    <property type="term" value="F:oxidoreductase activity"/>
    <property type="evidence" value="ECO:0007669"/>
    <property type="project" value="InterPro"/>
</dbReference>
<keyword evidence="3" id="KW-1185">Reference proteome</keyword>
<evidence type="ECO:0000313" key="3">
    <source>
        <dbReference type="Proteomes" id="UP000315395"/>
    </source>
</evidence>
<dbReference type="Proteomes" id="UP000315395">
    <property type="component" value="Chromosome"/>
</dbReference>
<feature type="region of interest" description="Disordered" evidence="1">
    <location>
        <begin position="156"/>
        <end position="186"/>
    </location>
</feature>
<dbReference type="InterPro" id="IPR000415">
    <property type="entry name" value="Nitroreductase-like"/>
</dbReference>
<evidence type="ECO:0000313" key="2">
    <source>
        <dbReference type="EMBL" id="QDO87318.1"/>
    </source>
</evidence>
<feature type="compositionally biased region" description="Basic and acidic residues" evidence="1">
    <location>
        <begin position="168"/>
        <end position="182"/>
    </location>
</feature>
<proteinExistence type="predicted"/>
<dbReference type="AlphaFoldDB" id="A0A516G718"/>
<organism evidence="2 3">
    <name type="scientific">Ornithinimicrobium ciconiae</name>
    <dbReference type="NCBI Taxonomy" id="2594265"/>
    <lineage>
        <taxon>Bacteria</taxon>
        <taxon>Bacillati</taxon>
        <taxon>Actinomycetota</taxon>
        <taxon>Actinomycetes</taxon>
        <taxon>Micrococcales</taxon>
        <taxon>Ornithinimicrobiaceae</taxon>
        <taxon>Ornithinimicrobium</taxon>
    </lineage>
</organism>
<gene>
    <name evidence="2" type="ORF">FNH13_02370</name>
</gene>
<evidence type="ECO:0008006" key="4">
    <source>
        <dbReference type="Google" id="ProtNLM"/>
    </source>
</evidence>
<dbReference type="OrthoDB" id="8156917at2"/>
<dbReference type="RefSeq" id="WP_143781976.1">
    <property type="nucleotide sequence ID" value="NZ_CP041616.1"/>
</dbReference>
<reference evidence="2 3" key="1">
    <citation type="submission" date="2019-07" db="EMBL/GenBank/DDBJ databases">
        <title>complete genome sequencing of Ornithinimicrobium sp. H23M54.</title>
        <authorList>
            <person name="Bae J.-W."/>
            <person name="Lee S.-Y."/>
        </authorList>
    </citation>
    <scope>NUCLEOTIDE SEQUENCE [LARGE SCALE GENOMIC DNA]</scope>
    <source>
        <strain evidence="2 3">H23M54</strain>
    </source>
</reference>
<evidence type="ECO:0000256" key="1">
    <source>
        <dbReference type="SAM" id="MobiDB-lite"/>
    </source>
</evidence>
<name>A0A516G718_9MICO</name>
<dbReference type="KEGG" id="orz:FNH13_02370"/>
<accession>A0A516G718</accession>
<protein>
    <recommendedName>
        <fullName evidence="4">Nitroreductase</fullName>
    </recommendedName>
</protein>
<dbReference type="Gene3D" id="3.40.109.10">
    <property type="entry name" value="NADH Oxidase"/>
    <property type="match status" value="1"/>
</dbReference>
<sequence>MSAAGGTADSGAGVTPAALLLARAADWGRAPSAHNTQPWDVRTDGPDTLVLGWHADRVLTIGDPTRRDLLLSLGCVAEAISIVAADEGYAVHPRWQVDHGRGLAGRLELRADADSGGRAPAAFTVAELLARRTARAAYESPFVTPEQVADLAREAGRATGQPDGLGPRTERPEVPRPDRPDDPAPLTDLLVLPPDLVESQLREADRWTFDGPATGELRAWLRLDQRDPAYARDGLSDTALGLASWERIGLNLALRPAVLGLLRRTRLTALLGRTATDRPLGTVVALTAAPDLTDEQVLDCGRHLLRVWLAAGRVGLSAHPLSQLLDCPGTATEVKGAVGADRTAYSVFRLGQPRHRPVRSARVTD</sequence>
<dbReference type="EMBL" id="CP041616">
    <property type="protein sequence ID" value="QDO87318.1"/>
    <property type="molecule type" value="Genomic_DNA"/>
</dbReference>